<accession>A0AAD9YQM9</accession>
<proteinExistence type="predicted"/>
<protein>
    <submittedName>
        <fullName evidence="2">Uncharacterized protein</fullName>
    </submittedName>
</protein>
<evidence type="ECO:0000313" key="2">
    <source>
        <dbReference type="EMBL" id="KAK2772069.1"/>
    </source>
</evidence>
<keyword evidence="3" id="KW-1185">Reference proteome</keyword>
<name>A0AAD9YQM9_COLKA</name>
<evidence type="ECO:0000313" key="3">
    <source>
        <dbReference type="Proteomes" id="UP001281614"/>
    </source>
</evidence>
<reference evidence="2" key="1">
    <citation type="submission" date="2023-02" db="EMBL/GenBank/DDBJ databases">
        <title>Colletotrichum kahawae CIFC_Que2 genome sequencing and assembly.</title>
        <authorList>
            <person name="Baroncelli R."/>
        </authorList>
    </citation>
    <scope>NUCLEOTIDE SEQUENCE</scope>
    <source>
        <strain evidence="2">CIFC_Que2</strain>
    </source>
</reference>
<evidence type="ECO:0000256" key="1">
    <source>
        <dbReference type="SAM" id="MobiDB-lite"/>
    </source>
</evidence>
<comment type="caution">
    <text evidence="2">The sequence shown here is derived from an EMBL/GenBank/DDBJ whole genome shotgun (WGS) entry which is preliminary data.</text>
</comment>
<dbReference type="Proteomes" id="UP001281614">
    <property type="component" value="Unassembled WGS sequence"/>
</dbReference>
<sequence>MGTLHAASLYLLRDRPGQASLADPGQDYTDRQMCFLIRQVEAFPILAAAAEKLSTIKHNLAGSSDHQARRHGGQQVQQSASPLNVRHGLHRWIEGHLDR</sequence>
<organism evidence="2 3">
    <name type="scientific">Colletotrichum kahawae</name>
    <name type="common">Coffee berry disease fungus</name>
    <dbReference type="NCBI Taxonomy" id="34407"/>
    <lineage>
        <taxon>Eukaryota</taxon>
        <taxon>Fungi</taxon>
        <taxon>Dikarya</taxon>
        <taxon>Ascomycota</taxon>
        <taxon>Pezizomycotina</taxon>
        <taxon>Sordariomycetes</taxon>
        <taxon>Hypocreomycetidae</taxon>
        <taxon>Glomerellales</taxon>
        <taxon>Glomerellaceae</taxon>
        <taxon>Colletotrichum</taxon>
        <taxon>Colletotrichum gloeosporioides species complex</taxon>
    </lineage>
</organism>
<feature type="region of interest" description="Disordered" evidence="1">
    <location>
        <begin position="62"/>
        <end position="81"/>
    </location>
</feature>
<gene>
    <name evidence="2" type="ORF">CKAH01_14074</name>
</gene>
<dbReference type="AlphaFoldDB" id="A0AAD9YQM9"/>
<dbReference type="EMBL" id="VYYT01000072">
    <property type="protein sequence ID" value="KAK2772069.1"/>
    <property type="molecule type" value="Genomic_DNA"/>
</dbReference>